<proteinExistence type="inferred from homology"/>
<dbReference type="GO" id="GO:0005886">
    <property type="term" value="C:plasma membrane"/>
    <property type="evidence" value="ECO:0007669"/>
    <property type="project" value="TreeGrafter"/>
</dbReference>
<dbReference type="GO" id="GO:0008955">
    <property type="term" value="F:peptidoglycan glycosyltransferase activity"/>
    <property type="evidence" value="ECO:0007669"/>
    <property type="project" value="UniProtKB-EC"/>
</dbReference>
<keyword evidence="2" id="KW-0328">Glycosyltransferase</keyword>
<dbReference type="RefSeq" id="WP_133608176.1">
    <property type="nucleotide sequence ID" value="NZ_SNZC01000002.1"/>
</dbReference>
<comment type="similarity">
    <text evidence="11">Belongs to the SEDS family. FtsW subfamily.</text>
</comment>
<accession>A0A562KBN1</accession>
<evidence type="ECO:0000256" key="8">
    <source>
        <dbReference type="ARBA" id="ARBA00023136"/>
    </source>
</evidence>
<keyword evidence="6" id="KW-0573">Peptidoglycan synthesis</keyword>
<protein>
    <recommendedName>
        <fullName evidence="12">Probable peptidoglycan glycosyltransferase FtsW</fullName>
        <ecNumber evidence="14">2.4.99.28</ecNumber>
    </recommendedName>
    <alternativeName>
        <fullName evidence="13">Cell division protein FtsW</fullName>
    </alternativeName>
    <alternativeName>
        <fullName evidence="10">Cell wall polymerase</fullName>
    </alternativeName>
    <alternativeName>
        <fullName evidence="9">Peptidoglycan polymerase</fullName>
    </alternativeName>
</protein>
<dbReference type="EC" id="2.4.99.28" evidence="14"/>
<comment type="catalytic activity">
    <reaction evidence="15">
        <text>[GlcNAc-(1-&gt;4)-Mur2Ac(oyl-L-Ala-gamma-D-Glu-L-Lys-D-Ala-D-Ala)](n)-di-trans,octa-cis-undecaprenyl diphosphate + beta-D-GlcNAc-(1-&gt;4)-Mur2Ac(oyl-L-Ala-gamma-D-Glu-L-Lys-D-Ala-D-Ala)-di-trans,octa-cis-undecaprenyl diphosphate = [GlcNAc-(1-&gt;4)-Mur2Ac(oyl-L-Ala-gamma-D-Glu-L-Lys-D-Ala-D-Ala)](n+1)-di-trans,octa-cis-undecaprenyl diphosphate + di-trans,octa-cis-undecaprenyl diphosphate + H(+)</text>
        <dbReference type="Rhea" id="RHEA:23708"/>
        <dbReference type="Rhea" id="RHEA-COMP:9602"/>
        <dbReference type="Rhea" id="RHEA-COMP:9603"/>
        <dbReference type="ChEBI" id="CHEBI:15378"/>
        <dbReference type="ChEBI" id="CHEBI:58405"/>
        <dbReference type="ChEBI" id="CHEBI:60033"/>
        <dbReference type="ChEBI" id="CHEBI:78435"/>
        <dbReference type="EC" id="2.4.99.28"/>
    </reaction>
</comment>
<keyword evidence="3" id="KW-0808">Transferase</keyword>
<keyword evidence="17" id="KW-0132">Cell division</keyword>
<evidence type="ECO:0000256" key="3">
    <source>
        <dbReference type="ARBA" id="ARBA00022679"/>
    </source>
</evidence>
<comment type="caution">
    <text evidence="17">The sequence shown here is derived from an EMBL/GenBank/DDBJ whole genome shotgun (WGS) entry which is preliminary data.</text>
</comment>
<evidence type="ECO:0000256" key="12">
    <source>
        <dbReference type="ARBA" id="ARBA00041185"/>
    </source>
</evidence>
<keyword evidence="8 16" id="KW-0472">Membrane</keyword>
<sequence>MFDIIGKIRGDKTIWAIVFLLALISFLPVYSASTNLVYVIGKGTTIGYLFKHFIHVMLGFGIIFFIHKTPYHYFKALSIFGIPLVILLLVYTLFKGTVIDGANASRWIQIPFIGIGFQTSTLAFIVLMIYVARYLAKVSDKEYSFKDSLLELWAPVFAILALVLPANFSTTALIFSMVCMLVFIGQYPMRYLGIIIGAGIVSLTMFILVAKAFPDAMPNRVDTWMSRIDSFFDDKPNEDDYQIEKAKIAIASGGIKGLGPGKSVQKNFLPQSSSDFIFAIIVEEYGLVGAVGIIFLYLLLFIRFIIDAQKATTLFGKLLIIGLGFPIIFQAFINMGVAVELLPVTGQPLPLISSGGTSIWMTCIAIGIILSVTKKEEEVALDLEEKRKRDEALQQIIDAQVALNEDKEADENQQKINDIKSSIRESLIEDENGDVLVNGQNPMNAVLNKR</sequence>
<reference evidence="17 18" key="1">
    <citation type="journal article" date="2015" name="Stand. Genomic Sci.">
        <title>Genomic Encyclopedia of Bacterial and Archaeal Type Strains, Phase III: the genomes of soil and plant-associated and newly described type strains.</title>
        <authorList>
            <person name="Whitman W.B."/>
            <person name="Woyke T."/>
            <person name="Klenk H.P."/>
            <person name="Zhou Y."/>
            <person name="Lilburn T.G."/>
            <person name="Beck B.J."/>
            <person name="De Vos P."/>
            <person name="Vandamme P."/>
            <person name="Eisen J.A."/>
            <person name="Garrity G."/>
            <person name="Hugenholtz P."/>
            <person name="Kyrpides N.C."/>
        </authorList>
    </citation>
    <scope>NUCLEOTIDE SEQUENCE [LARGE SCALE GENOMIC DNA]</scope>
    <source>
        <strain evidence="17 18">CGMCC 1.6844</strain>
    </source>
</reference>
<evidence type="ECO:0000313" key="17">
    <source>
        <dbReference type="EMBL" id="TWH92625.1"/>
    </source>
</evidence>
<dbReference type="GO" id="GO:0032153">
    <property type="term" value="C:cell division site"/>
    <property type="evidence" value="ECO:0007669"/>
    <property type="project" value="TreeGrafter"/>
</dbReference>
<dbReference type="GO" id="GO:0009252">
    <property type="term" value="P:peptidoglycan biosynthetic process"/>
    <property type="evidence" value="ECO:0007669"/>
    <property type="project" value="UniProtKB-KW"/>
</dbReference>
<feature type="transmembrane region" description="Helical" evidence="16">
    <location>
        <begin position="14"/>
        <end position="41"/>
    </location>
</feature>
<dbReference type="EMBL" id="VLKM01000011">
    <property type="protein sequence ID" value="TWH92625.1"/>
    <property type="molecule type" value="Genomic_DNA"/>
</dbReference>
<evidence type="ECO:0000256" key="13">
    <source>
        <dbReference type="ARBA" id="ARBA00041418"/>
    </source>
</evidence>
<dbReference type="OrthoDB" id="9812661at2"/>
<gene>
    <name evidence="17" type="ORF">IP97_02369</name>
</gene>
<dbReference type="PANTHER" id="PTHR30474:SF2">
    <property type="entry name" value="PEPTIDOGLYCAN GLYCOSYLTRANSFERASE FTSW-RELATED"/>
    <property type="match status" value="1"/>
</dbReference>
<keyword evidence="18" id="KW-1185">Reference proteome</keyword>
<dbReference type="Proteomes" id="UP000315312">
    <property type="component" value="Unassembled WGS sequence"/>
</dbReference>
<dbReference type="AlphaFoldDB" id="A0A562KBN1"/>
<feature type="transmembrane region" description="Helical" evidence="16">
    <location>
        <begin position="73"/>
        <end position="94"/>
    </location>
</feature>
<name>A0A562KBN1_9FLAO</name>
<evidence type="ECO:0000256" key="7">
    <source>
        <dbReference type="ARBA" id="ARBA00022989"/>
    </source>
</evidence>
<keyword evidence="17" id="KW-0131">Cell cycle</keyword>
<evidence type="ECO:0000313" key="18">
    <source>
        <dbReference type="Proteomes" id="UP000315312"/>
    </source>
</evidence>
<dbReference type="Pfam" id="PF01098">
    <property type="entry name" value="FTSW_RODA_SPOVE"/>
    <property type="match status" value="1"/>
</dbReference>
<evidence type="ECO:0000256" key="16">
    <source>
        <dbReference type="SAM" id="Phobius"/>
    </source>
</evidence>
<keyword evidence="7 16" id="KW-1133">Transmembrane helix</keyword>
<evidence type="ECO:0000256" key="6">
    <source>
        <dbReference type="ARBA" id="ARBA00022984"/>
    </source>
</evidence>
<evidence type="ECO:0000256" key="10">
    <source>
        <dbReference type="ARBA" id="ARBA00033270"/>
    </source>
</evidence>
<feature type="transmembrane region" description="Helical" evidence="16">
    <location>
        <begin position="106"/>
        <end position="132"/>
    </location>
</feature>
<evidence type="ECO:0000256" key="15">
    <source>
        <dbReference type="ARBA" id="ARBA00049902"/>
    </source>
</evidence>
<dbReference type="GO" id="GO:0051301">
    <property type="term" value="P:cell division"/>
    <property type="evidence" value="ECO:0007669"/>
    <property type="project" value="UniProtKB-KW"/>
</dbReference>
<dbReference type="GO" id="GO:0008360">
    <property type="term" value="P:regulation of cell shape"/>
    <property type="evidence" value="ECO:0007669"/>
    <property type="project" value="UniProtKB-KW"/>
</dbReference>
<feature type="transmembrane region" description="Helical" evidence="16">
    <location>
        <begin position="191"/>
        <end position="213"/>
    </location>
</feature>
<evidence type="ECO:0000256" key="1">
    <source>
        <dbReference type="ARBA" id="ARBA00004141"/>
    </source>
</evidence>
<feature type="transmembrane region" description="Helical" evidence="16">
    <location>
        <begin position="351"/>
        <end position="372"/>
    </location>
</feature>
<evidence type="ECO:0000256" key="11">
    <source>
        <dbReference type="ARBA" id="ARBA00038053"/>
    </source>
</evidence>
<dbReference type="GO" id="GO:0015648">
    <property type="term" value="F:lipid-linked peptidoglycan transporter activity"/>
    <property type="evidence" value="ECO:0007669"/>
    <property type="project" value="TreeGrafter"/>
</dbReference>
<feature type="transmembrane region" description="Helical" evidence="16">
    <location>
        <begin position="285"/>
        <end position="306"/>
    </location>
</feature>
<keyword evidence="5" id="KW-0133">Cell shape</keyword>
<organism evidence="17 18">
    <name type="scientific">Flavobacterium cheniae</name>
    <dbReference type="NCBI Taxonomy" id="295428"/>
    <lineage>
        <taxon>Bacteria</taxon>
        <taxon>Pseudomonadati</taxon>
        <taxon>Bacteroidota</taxon>
        <taxon>Flavobacteriia</taxon>
        <taxon>Flavobacteriales</taxon>
        <taxon>Flavobacteriaceae</taxon>
        <taxon>Flavobacterium</taxon>
    </lineage>
</organism>
<feature type="transmembrane region" description="Helical" evidence="16">
    <location>
        <begin position="48"/>
        <end position="67"/>
    </location>
</feature>
<feature type="transmembrane region" description="Helical" evidence="16">
    <location>
        <begin position="152"/>
        <end position="184"/>
    </location>
</feature>
<feature type="transmembrane region" description="Helical" evidence="16">
    <location>
        <begin position="318"/>
        <end position="339"/>
    </location>
</feature>
<evidence type="ECO:0000256" key="14">
    <source>
        <dbReference type="ARBA" id="ARBA00044770"/>
    </source>
</evidence>
<comment type="subcellular location">
    <subcellularLocation>
        <location evidence="1">Membrane</location>
        <topology evidence="1">Multi-pass membrane protein</topology>
    </subcellularLocation>
</comment>
<evidence type="ECO:0000256" key="2">
    <source>
        <dbReference type="ARBA" id="ARBA00022676"/>
    </source>
</evidence>
<evidence type="ECO:0000256" key="4">
    <source>
        <dbReference type="ARBA" id="ARBA00022692"/>
    </source>
</evidence>
<dbReference type="InterPro" id="IPR001182">
    <property type="entry name" value="FtsW/RodA"/>
</dbReference>
<evidence type="ECO:0000256" key="5">
    <source>
        <dbReference type="ARBA" id="ARBA00022960"/>
    </source>
</evidence>
<keyword evidence="4 16" id="KW-0812">Transmembrane</keyword>
<dbReference type="PANTHER" id="PTHR30474">
    <property type="entry name" value="CELL CYCLE PROTEIN"/>
    <property type="match status" value="1"/>
</dbReference>
<evidence type="ECO:0000256" key="9">
    <source>
        <dbReference type="ARBA" id="ARBA00032370"/>
    </source>
</evidence>